<accession>A0AAW0US73</accession>
<evidence type="ECO:0000256" key="1">
    <source>
        <dbReference type="SAM" id="MobiDB-lite"/>
    </source>
</evidence>
<feature type="region of interest" description="Disordered" evidence="1">
    <location>
        <begin position="1"/>
        <end position="20"/>
    </location>
</feature>
<comment type="caution">
    <text evidence="2">The sequence shown here is derived from an EMBL/GenBank/DDBJ whole genome shotgun (WGS) entry which is preliminary data.</text>
</comment>
<feature type="compositionally biased region" description="Basic and acidic residues" evidence="1">
    <location>
        <begin position="171"/>
        <end position="182"/>
    </location>
</feature>
<reference evidence="2 3" key="1">
    <citation type="submission" date="2023-03" db="EMBL/GenBank/DDBJ databases">
        <title>High-quality genome of Scylla paramamosain provides insights in environmental adaptation.</title>
        <authorList>
            <person name="Zhang L."/>
        </authorList>
    </citation>
    <scope>NUCLEOTIDE SEQUENCE [LARGE SCALE GENOMIC DNA]</scope>
    <source>
        <strain evidence="2">LZ_2023a</strain>
        <tissue evidence="2">Muscle</tissue>
    </source>
</reference>
<name>A0AAW0US73_SCYPA</name>
<dbReference type="Proteomes" id="UP001487740">
    <property type="component" value="Unassembled WGS sequence"/>
</dbReference>
<dbReference type="EMBL" id="JARAKH010000007">
    <property type="protein sequence ID" value="KAK8402978.1"/>
    <property type="molecule type" value="Genomic_DNA"/>
</dbReference>
<gene>
    <name evidence="2" type="ORF">O3P69_000906</name>
</gene>
<keyword evidence="3" id="KW-1185">Reference proteome</keyword>
<proteinExistence type="predicted"/>
<evidence type="ECO:0000313" key="2">
    <source>
        <dbReference type="EMBL" id="KAK8402979.1"/>
    </source>
</evidence>
<evidence type="ECO:0000313" key="3">
    <source>
        <dbReference type="Proteomes" id="UP001487740"/>
    </source>
</evidence>
<feature type="region of interest" description="Disordered" evidence="1">
    <location>
        <begin position="154"/>
        <end position="186"/>
    </location>
</feature>
<dbReference type="EMBL" id="JARAKH010000007">
    <property type="protein sequence ID" value="KAK8402979.1"/>
    <property type="molecule type" value="Genomic_DNA"/>
</dbReference>
<protein>
    <submittedName>
        <fullName evidence="2">Uncharacterized protein</fullName>
    </submittedName>
</protein>
<dbReference type="AlphaFoldDB" id="A0AAW0US73"/>
<sequence>MGVWVSGSDDTLPPHPPSSLHTAPTPSWHCWGMPGGSDGSVDGLRVLGEWGLRHRTLYLHTGRSCLPGRKVMWGNDNVPKDIIPSLITPRALCPISAHTALSPRPVPTPFSRCAASPGACIPPANLTPEADGLDEFHGTSVDVMKTKRHSVDFPTHARDESFLNPRGPSSTHEDLPQPDPHRASLQASAQSRWAVVCGINNSYYPRRQVHDALLNPLFHYHHSFL</sequence>
<organism evidence="2 3">
    <name type="scientific">Scylla paramamosain</name>
    <name type="common">Mud crab</name>
    <dbReference type="NCBI Taxonomy" id="85552"/>
    <lineage>
        <taxon>Eukaryota</taxon>
        <taxon>Metazoa</taxon>
        <taxon>Ecdysozoa</taxon>
        <taxon>Arthropoda</taxon>
        <taxon>Crustacea</taxon>
        <taxon>Multicrustacea</taxon>
        <taxon>Malacostraca</taxon>
        <taxon>Eumalacostraca</taxon>
        <taxon>Eucarida</taxon>
        <taxon>Decapoda</taxon>
        <taxon>Pleocyemata</taxon>
        <taxon>Brachyura</taxon>
        <taxon>Eubrachyura</taxon>
        <taxon>Portunoidea</taxon>
        <taxon>Portunidae</taxon>
        <taxon>Portuninae</taxon>
        <taxon>Scylla</taxon>
    </lineage>
</organism>